<evidence type="ECO:0000313" key="2">
    <source>
        <dbReference type="Proteomes" id="UP000199569"/>
    </source>
</evidence>
<dbReference type="RefSeq" id="WP_244510755.1">
    <property type="nucleotide sequence ID" value="NZ_FMVJ01000019.1"/>
</dbReference>
<reference evidence="2" key="1">
    <citation type="submission" date="2016-10" db="EMBL/GenBank/DDBJ databases">
        <authorList>
            <person name="Varghese N."/>
            <person name="Submissions S."/>
        </authorList>
    </citation>
    <scope>NUCLEOTIDE SEQUENCE [LARGE SCALE GENOMIC DNA]</scope>
    <source>
        <strain evidence="2">CGMCC 1.7666</strain>
    </source>
</reference>
<accession>A0A1G5LJX4</accession>
<dbReference type="Gene3D" id="2.40.320.10">
    <property type="entry name" value="Hypothetical Protein Pfu-838710-001"/>
    <property type="match status" value="1"/>
</dbReference>
<dbReference type="Proteomes" id="UP000199569">
    <property type="component" value="Unassembled WGS sequence"/>
</dbReference>
<sequence length="266" mass="29323">MIVRNVAAFTVADLYDWIYEGLSSQIHYQSYGIMPLQRRFLIPSSVARLIQREKGVFRQVEGFFPVQHNRLSFVHLEEHRAFLILQATGPDGETEDRTEIPIPHAHALLDVCAGEVEYVRAKLPIGSYIALVDHILRPSLLHLVTVEFGSPEEANAFRPLEWFGPEVTGQPRFTNQGLAALNGTGGAPDMPLSDVALNSLIDTLDNRLPAQARVPINPPKAKQVHETRASAGPASGIGGATEVSLKDIEAAMMREMELTIRTKPTS</sequence>
<proteinExistence type="predicted"/>
<organism evidence="1 2">
    <name type="scientific">Microvirga guangxiensis</name>
    <dbReference type="NCBI Taxonomy" id="549386"/>
    <lineage>
        <taxon>Bacteria</taxon>
        <taxon>Pseudomonadati</taxon>
        <taxon>Pseudomonadota</taxon>
        <taxon>Alphaproteobacteria</taxon>
        <taxon>Hyphomicrobiales</taxon>
        <taxon>Methylobacteriaceae</taxon>
        <taxon>Microvirga</taxon>
    </lineage>
</organism>
<gene>
    <name evidence="1" type="ORF">SAMN02927923_04377</name>
</gene>
<dbReference type="SUPFAM" id="SSF55154">
    <property type="entry name" value="CYTH-like phosphatases"/>
    <property type="match status" value="1"/>
</dbReference>
<dbReference type="AlphaFoldDB" id="A0A1G5LJX4"/>
<keyword evidence="2" id="KW-1185">Reference proteome</keyword>
<dbReference type="InterPro" id="IPR033469">
    <property type="entry name" value="CYTH-like_dom_sf"/>
</dbReference>
<evidence type="ECO:0000313" key="1">
    <source>
        <dbReference type="EMBL" id="SCZ12761.1"/>
    </source>
</evidence>
<name>A0A1G5LJX4_9HYPH</name>
<dbReference type="STRING" id="549386.SAMN02927923_04377"/>
<dbReference type="EMBL" id="FMVJ01000019">
    <property type="protein sequence ID" value="SCZ12761.1"/>
    <property type="molecule type" value="Genomic_DNA"/>
</dbReference>
<protein>
    <submittedName>
        <fullName evidence="1">CYTH domain-containing protein</fullName>
    </submittedName>
</protein>